<name>A0A1G5K248_9FLAO</name>
<evidence type="ECO:0000313" key="2">
    <source>
        <dbReference type="Proteomes" id="UP000199354"/>
    </source>
</evidence>
<dbReference type="OrthoDB" id="1228719at2"/>
<accession>A0A1G5K248</accession>
<gene>
    <name evidence="1" type="ORF">SAMN02927903_03042</name>
</gene>
<dbReference type="Proteomes" id="UP000199354">
    <property type="component" value="Unassembled WGS sequence"/>
</dbReference>
<dbReference type="EMBL" id="FMVF01000019">
    <property type="protein sequence ID" value="SCY94646.1"/>
    <property type="molecule type" value="Genomic_DNA"/>
</dbReference>
<organism evidence="1 2">
    <name type="scientific">Flavobacterium caeni</name>
    <dbReference type="NCBI Taxonomy" id="490189"/>
    <lineage>
        <taxon>Bacteria</taxon>
        <taxon>Pseudomonadati</taxon>
        <taxon>Bacteroidota</taxon>
        <taxon>Flavobacteriia</taxon>
        <taxon>Flavobacteriales</taxon>
        <taxon>Flavobacteriaceae</taxon>
        <taxon>Flavobacterium</taxon>
    </lineage>
</organism>
<dbReference type="STRING" id="490189.SAMN02927903_03042"/>
<dbReference type="AlphaFoldDB" id="A0A1G5K248"/>
<reference evidence="1 2" key="1">
    <citation type="submission" date="2016-10" db="EMBL/GenBank/DDBJ databases">
        <authorList>
            <person name="de Groot N.N."/>
        </authorList>
    </citation>
    <scope>NUCLEOTIDE SEQUENCE [LARGE SCALE GENOMIC DNA]</scope>
    <source>
        <strain evidence="1 2">CGMCC 1.7031</strain>
    </source>
</reference>
<protein>
    <submittedName>
        <fullName evidence="1">Uncharacterized protein</fullName>
    </submittedName>
</protein>
<dbReference type="RefSeq" id="WP_091146242.1">
    <property type="nucleotide sequence ID" value="NZ_FMVF01000019.1"/>
</dbReference>
<proteinExistence type="predicted"/>
<keyword evidence="2" id="KW-1185">Reference proteome</keyword>
<evidence type="ECO:0000313" key="1">
    <source>
        <dbReference type="EMBL" id="SCY94646.1"/>
    </source>
</evidence>
<sequence>MAGLLKEVWIAGIQENPIPNTSFVSASVDKSEYVENNKLHLAEAGIEPGVHEDYFNGNEDDLPIASVDDIPHEVVLKTYSTERTRHRDLQEVELSYNKRASVTARHKTSLAKNLGVRAAFAWTPATNTTYNKVITLGAGSIIDAIIDLQAHYNGLDMYDNLHICLKAADMAKIRKENKVLYKEILKGEDLYGFKVWQYNKTPLFTSLGVKKAFGAVKEAGDLQASFTWCSDETFRCFGDTEMYQTLRSAASQADEISFAQRALVGNIRATTPKYLGAIIS</sequence>